<accession>A0A934KQ54</accession>
<organism evidence="7 8">
    <name type="scientific">Gelidibacter salicanalis</name>
    <dbReference type="NCBI Taxonomy" id="291193"/>
    <lineage>
        <taxon>Bacteria</taxon>
        <taxon>Pseudomonadati</taxon>
        <taxon>Bacteroidota</taxon>
        <taxon>Flavobacteriia</taxon>
        <taxon>Flavobacteriales</taxon>
        <taxon>Flavobacteriaceae</taxon>
        <taxon>Gelidibacter</taxon>
    </lineage>
</organism>
<comment type="similarity">
    <text evidence="2">Belongs to the UPF0382 family.</text>
</comment>
<reference evidence="7 8" key="1">
    <citation type="submission" date="2020-09" db="EMBL/GenBank/DDBJ databases">
        <title>Draft genome of Gelidibacter salicanalis PAMC21136.</title>
        <authorList>
            <person name="Park H."/>
        </authorList>
    </citation>
    <scope>NUCLEOTIDE SEQUENCE [LARGE SCALE GENOMIC DNA]</scope>
    <source>
        <strain evidence="7 8">PAMC21136</strain>
    </source>
</reference>
<dbReference type="EMBL" id="JAEHJZ010000008">
    <property type="protein sequence ID" value="MBJ7880085.1"/>
    <property type="molecule type" value="Genomic_DNA"/>
</dbReference>
<evidence type="ECO:0000256" key="5">
    <source>
        <dbReference type="ARBA" id="ARBA00023136"/>
    </source>
</evidence>
<dbReference type="Proteomes" id="UP000662373">
    <property type="component" value="Unassembled WGS sequence"/>
</dbReference>
<feature type="transmembrane region" description="Helical" evidence="6">
    <location>
        <begin position="101"/>
        <end position="124"/>
    </location>
</feature>
<keyword evidence="5 6" id="KW-0472">Membrane</keyword>
<evidence type="ECO:0000256" key="1">
    <source>
        <dbReference type="ARBA" id="ARBA00004141"/>
    </source>
</evidence>
<comment type="subcellular location">
    <subcellularLocation>
        <location evidence="1">Membrane</location>
        <topology evidence="1">Multi-pass membrane protein</topology>
    </subcellularLocation>
</comment>
<dbReference type="GO" id="GO:0005886">
    <property type="term" value="C:plasma membrane"/>
    <property type="evidence" value="ECO:0007669"/>
    <property type="project" value="TreeGrafter"/>
</dbReference>
<protein>
    <submittedName>
        <fullName evidence="7">DUF423 domain-containing protein</fullName>
    </submittedName>
</protein>
<dbReference type="InterPro" id="IPR006696">
    <property type="entry name" value="DUF423"/>
</dbReference>
<dbReference type="RefSeq" id="WP_199597895.1">
    <property type="nucleotide sequence ID" value="NZ_JAEHJZ010000008.1"/>
</dbReference>
<keyword evidence="4 6" id="KW-1133">Transmembrane helix</keyword>
<keyword evidence="8" id="KW-1185">Reference proteome</keyword>
<evidence type="ECO:0000256" key="4">
    <source>
        <dbReference type="ARBA" id="ARBA00022989"/>
    </source>
</evidence>
<sequence length="131" mass="14412">MNRTILITAAAFGIIAIALGAFGAHGLKQLISIEAQQTFETGVRYQMYHALMLLFVGTTTFLKDKSKTIIYYLVVVGILCFSGSIYGLATMEVTGINFKTIGFVTPIGGLFLIIAWVLMMVAFLKEKRYNS</sequence>
<evidence type="ECO:0000256" key="2">
    <source>
        <dbReference type="ARBA" id="ARBA00009694"/>
    </source>
</evidence>
<evidence type="ECO:0000313" key="8">
    <source>
        <dbReference type="Proteomes" id="UP000662373"/>
    </source>
</evidence>
<feature type="transmembrane region" description="Helical" evidence="6">
    <location>
        <begin position="44"/>
        <end position="62"/>
    </location>
</feature>
<comment type="caution">
    <text evidence="7">The sequence shown here is derived from an EMBL/GenBank/DDBJ whole genome shotgun (WGS) entry which is preliminary data.</text>
</comment>
<feature type="transmembrane region" description="Helical" evidence="6">
    <location>
        <begin position="69"/>
        <end position="89"/>
    </location>
</feature>
<dbReference type="PANTHER" id="PTHR43461:SF1">
    <property type="entry name" value="TRANSMEMBRANE PROTEIN 256"/>
    <property type="match status" value="1"/>
</dbReference>
<evidence type="ECO:0000313" key="7">
    <source>
        <dbReference type="EMBL" id="MBJ7880085.1"/>
    </source>
</evidence>
<evidence type="ECO:0000256" key="3">
    <source>
        <dbReference type="ARBA" id="ARBA00022692"/>
    </source>
</evidence>
<dbReference type="PANTHER" id="PTHR43461">
    <property type="entry name" value="TRANSMEMBRANE PROTEIN 256"/>
    <property type="match status" value="1"/>
</dbReference>
<name>A0A934KQ54_9FLAO</name>
<dbReference type="Pfam" id="PF04241">
    <property type="entry name" value="DUF423"/>
    <property type="match status" value="1"/>
</dbReference>
<dbReference type="AlphaFoldDB" id="A0A934KQ54"/>
<gene>
    <name evidence="7" type="ORF">JEM65_05375</name>
</gene>
<evidence type="ECO:0000256" key="6">
    <source>
        <dbReference type="SAM" id="Phobius"/>
    </source>
</evidence>
<keyword evidence="3 6" id="KW-0812">Transmembrane</keyword>
<proteinExistence type="inferred from homology"/>